<keyword evidence="2" id="KW-1185">Reference proteome</keyword>
<evidence type="ECO:0000313" key="2">
    <source>
        <dbReference type="Proteomes" id="UP000831495"/>
    </source>
</evidence>
<dbReference type="EMBL" id="CP093366">
    <property type="protein sequence ID" value="UQS81970.1"/>
    <property type="molecule type" value="Genomic_DNA"/>
</dbReference>
<sequence length="192" mass="22780">MFFRVDFSKPTLLLTEPTQQIAVYDMNDDFYVYDRAIVNKLEYELIEHIRSRIQELKEKYQQAVYLFRMDENMHRESAKGEKLKLHQYGSRINRSGEQVGVHLEGFQPDFILFLENNEFYFQIFIEPKGMSSDKFVSELWKQDLLLYMSDHQAEMEFEEEDANVHISGLKFYTKGDGQNTMNQLAQLTSADD</sequence>
<proteinExistence type="predicted"/>
<protein>
    <submittedName>
        <fullName evidence="1">Uncharacterized protein</fullName>
    </submittedName>
</protein>
<gene>
    <name evidence="1" type="ORF">MOO45_07215</name>
</gene>
<dbReference type="RefSeq" id="WP_249514238.1">
    <property type="nucleotide sequence ID" value="NZ_CP093366.1"/>
</dbReference>
<organism evidence="1 2">
    <name type="scientific">Bombilactobacillus folatiphilus</name>
    <dbReference type="NCBI Taxonomy" id="2923362"/>
    <lineage>
        <taxon>Bacteria</taxon>
        <taxon>Bacillati</taxon>
        <taxon>Bacillota</taxon>
        <taxon>Bacilli</taxon>
        <taxon>Lactobacillales</taxon>
        <taxon>Lactobacillaceae</taxon>
        <taxon>Bombilactobacillus</taxon>
    </lineage>
</organism>
<name>A0ABY4P8Q6_9LACO</name>
<evidence type="ECO:0000313" key="1">
    <source>
        <dbReference type="EMBL" id="UQS81970.1"/>
    </source>
</evidence>
<accession>A0ABY4P8Q6</accession>
<reference evidence="1" key="1">
    <citation type="journal article" date="2022" name="Int. J. Syst. Evol. Microbiol.">
        <title>Apilactobacillus apisilvae sp. nov., Nicolia spurrieriana gen. nov. sp. nov., Bombilactobacillus folatiphilus sp. nov. and Bombilactobacillus thymidiniphilus sp. nov., four new lactic acid bacterial isolates from stingless bees Tetragonula carbonaria and Austroplebeia australis.</title>
        <authorList>
            <person name="Oliphant S.A."/>
            <person name="Watson-Haigh N.S."/>
            <person name="Sumby K.M."/>
            <person name="Gardner J."/>
            <person name="Groom S."/>
            <person name="Jiranek V."/>
        </authorList>
    </citation>
    <scope>NUCLEOTIDE SEQUENCE</scope>
    <source>
        <strain evidence="1">SG4_D2</strain>
    </source>
</reference>
<dbReference type="Proteomes" id="UP000831495">
    <property type="component" value="Chromosome"/>
</dbReference>